<organism evidence="2">
    <name type="scientific">Vannella robusta</name>
    <dbReference type="NCBI Taxonomy" id="1487602"/>
    <lineage>
        <taxon>Eukaryota</taxon>
        <taxon>Amoebozoa</taxon>
        <taxon>Discosea</taxon>
        <taxon>Flabellinia</taxon>
        <taxon>Vannellidae</taxon>
        <taxon>Vannella</taxon>
    </lineage>
</organism>
<dbReference type="SMART" id="SM00268">
    <property type="entry name" value="ACTIN"/>
    <property type="match status" value="1"/>
</dbReference>
<reference evidence="2" key="1">
    <citation type="submission" date="2021-01" db="EMBL/GenBank/DDBJ databases">
        <authorList>
            <person name="Corre E."/>
            <person name="Pelletier E."/>
            <person name="Niang G."/>
            <person name="Scheremetjew M."/>
            <person name="Finn R."/>
            <person name="Kale V."/>
            <person name="Holt S."/>
            <person name="Cochrane G."/>
            <person name="Meng A."/>
            <person name="Brown T."/>
            <person name="Cohen L."/>
        </authorList>
    </citation>
    <scope>NUCLEOTIDE SEQUENCE</scope>
    <source>
        <strain evidence="2">DIVA3 518/3/11/1/6</strain>
    </source>
</reference>
<evidence type="ECO:0000313" key="2">
    <source>
        <dbReference type="EMBL" id="CAE2235055.1"/>
    </source>
</evidence>
<dbReference type="SUPFAM" id="SSF53067">
    <property type="entry name" value="Actin-like ATPase domain"/>
    <property type="match status" value="2"/>
</dbReference>
<protein>
    <recommendedName>
        <fullName evidence="3">Actin</fullName>
    </recommendedName>
</protein>
<evidence type="ECO:0008006" key="3">
    <source>
        <dbReference type="Google" id="ProtNLM"/>
    </source>
</evidence>
<name>A0A7S4INP8_9EUKA</name>
<dbReference type="PANTHER" id="PTHR11937">
    <property type="entry name" value="ACTIN"/>
    <property type="match status" value="1"/>
</dbReference>
<comment type="similarity">
    <text evidence="1">Belongs to the actin family.</text>
</comment>
<dbReference type="AlphaFoldDB" id="A0A7S4INP8"/>
<dbReference type="Gene3D" id="3.30.420.40">
    <property type="match status" value="2"/>
</dbReference>
<accession>A0A7S4INP8</accession>
<dbReference type="InterPro" id="IPR004000">
    <property type="entry name" value="Actin"/>
</dbReference>
<sequence>MSELQHNAVVFSGGSFHPRRYRERMLQVIMETFNMRGMHIASDAVCSLFSTGRSTGVVLDCGAGVTHTVPIYEGHNLRYAVSGQNLGGNDLTQLIRTELAPFSFRPLQPRTGSDLYPYPHAINNMKESTDLFFVTSNYESEAQTTGIETAYQLPDGQTITLNSERYRYPELLFQPNLNEHTKDKQGVHQLLINSIQSVDESLHAELFANTVISGGSCMFSGMKQRLEMELGKLSDHVVEIIEPTSKLNSAWVGASIIASLAEFNRMMVTYDLYDEYGPMVVNRMI</sequence>
<dbReference type="PRINTS" id="PR00190">
    <property type="entry name" value="ACTIN"/>
</dbReference>
<dbReference type="Gene3D" id="3.90.640.10">
    <property type="entry name" value="Actin, Chain A, domain 4"/>
    <property type="match status" value="1"/>
</dbReference>
<evidence type="ECO:0000256" key="1">
    <source>
        <dbReference type="RuleBase" id="RU000487"/>
    </source>
</evidence>
<dbReference type="InterPro" id="IPR043129">
    <property type="entry name" value="ATPase_NBD"/>
</dbReference>
<dbReference type="Pfam" id="PF00022">
    <property type="entry name" value="Actin"/>
    <property type="match status" value="1"/>
</dbReference>
<proteinExistence type="inferred from homology"/>
<dbReference type="EMBL" id="HBKP01021435">
    <property type="protein sequence ID" value="CAE2235055.1"/>
    <property type="molecule type" value="Transcribed_RNA"/>
</dbReference>
<gene>
    <name evidence="2" type="ORF">VSP0166_LOCUS15035</name>
</gene>